<keyword evidence="7" id="KW-1185">Reference proteome</keyword>
<comment type="subunit">
    <text evidence="4">The methyltransferase is composed of M and S polypeptides.</text>
</comment>
<sequence length="360" mass="41526">MGIYKLKDLGEWSRGRGVVSENFVSTENMDGHCISSWKSGKGKQFIEEDILMSNIRPYFNKVWFATRKGTHSGDVLNFKLVRNDLIIKKYLFFIIASPTFNAFWNNTSKGTKMPRGDKQAMLEYEVSLPSIQEQQKIIDIIEPMELFYLNNIKCVSIDSVEHVKKDLKNLIDIIKPIETLEKKVTRIIKLTDKIPVNLMNLFGVITDEKYTYYKGSLPSKEIIDPKTLFLNVSAANGKFNRFVDNEKNIFAGDVMLSLDGNTGLVNNSLEGFNGYLYKVSHDRYLNCEVYYSLKTKINQDIIKANETGTTIKHSSNSKNEIKHIEYKWDSFKGFYDVNIEMKQTLAKLRKLKEKLLVILM</sequence>
<gene>
    <name evidence="6" type="ORF">C4B25_00375</name>
</gene>
<evidence type="ECO:0000259" key="5">
    <source>
        <dbReference type="Pfam" id="PF01420"/>
    </source>
</evidence>
<dbReference type="InterPro" id="IPR044946">
    <property type="entry name" value="Restrct_endonuc_typeI_TRD_sf"/>
</dbReference>
<dbReference type="InterPro" id="IPR051212">
    <property type="entry name" value="Type-I_RE_S_subunit"/>
</dbReference>
<dbReference type="Proteomes" id="UP000291072">
    <property type="component" value="Unassembled WGS sequence"/>
</dbReference>
<evidence type="ECO:0000256" key="4">
    <source>
        <dbReference type="ARBA" id="ARBA00038652"/>
    </source>
</evidence>
<comment type="caution">
    <text evidence="6">The sequence shown here is derived from an EMBL/GenBank/DDBJ whole genome shotgun (WGS) entry which is preliminary data.</text>
</comment>
<dbReference type="InterPro" id="IPR000055">
    <property type="entry name" value="Restrct_endonuc_typeI_TRD"/>
</dbReference>
<dbReference type="AlphaFoldDB" id="A0A4V2NI84"/>
<dbReference type="PANTHER" id="PTHR43140">
    <property type="entry name" value="TYPE-1 RESTRICTION ENZYME ECOKI SPECIFICITY PROTEIN"/>
    <property type="match status" value="1"/>
</dbReference>
<dbReference type="GO" id="GO:0009307">
    <property type="term" value="P:DNA restriction-modification system"/>
    <property type="evidence" value="ECO:0007669"/>
    <property type="project" value="UniProtKB-KW"/>
</dbReference>
<feature type="domain" description="Type I restriction modification DNA specificity" evidence="5">
    <location>
        <begin position="40"/>
        <end position="144"/>
    </location>
</feature>
<proteinExistence type="inferred from homology"/>
<evidence type="ECO:0000313" key="6">
    <source>
        <dbReference type="EMBL" id="TCG11945.1"/>
    </source>
</evidence>
<comment type="similarity">
    <text evidence="1">Belongs to the type-I restriction system S methylase family.</text>
</comment>
<dbReference type="EMBL" id="PSZP01000002">
    <property type="protein sequence ID" value="TCG11945.1"/>
    <property type="molecule type" value="Genomic_DNA"/>
</dbReference>
<reference evidence="6 7" key="1">
    <citation type="submission" date="2018-02" db="EMBL/GenBank/DDBJ databases">
        <title>Mycoplasma marinum and Mycoplasma todarodis sp. nov., moderately halophilic and psychrotolerant mycoplasmas isolated from cephalopods.</title>
        <authorList>
            <person name="Viver T."/>
        </authorList>
    </citation>
    <scope>NUCLEOTIDE SEQUENCE [LARGE SCALE GENOMIC DNA]</scope>
    <source>
        <strain evidence="6 7">5H</strain>
    </source>
</reference>
<accession>A0A4V2NI84</accession>
<protein>
    <recommendedName>
        <fullName evidence="5">Type I restriction modification DNA specificity domain-containing protein</fullName>
    </recommendedName>
</protein>
<dbReference type="Pfam" id="PF01420">
    <property type="entry name" value="Methylase_S"/>
    <property type="match status" value="1"/>
</dbReference>
<evidence type="ECO:0000256" key="2">
    <source>
        <dbReference type="ARBA" id="ARBA00022747"/>
    </source>
</evidence>
<evidence type="ECO:0000313" key="7">
    <source>
        <dbReference type="Proteomes" id="UP000291072"/>
    </source>
</evidence>
<organism evidence="6 7">
    <name type="scientific">Mycoplasma todarodis</name>
    <dbReference type="NCBI Taxonomy" id="1937191"/>
    <lineage>
        <taxon>Bacteria</taxon>
        <taxon>Bacillati</taxon>
        <taxon>Mycoplasmatota</taxon>
        <taxon>Mollicutes</taxon>
        <taxon>Mycoplasmataceae</taxon>
        <taxon>Mycoplasma</taxon>
    </lineage>
</organism>
<dbReference type="GO" id="GO:0003677">
    <property type="term" value="F:DNA binding"/>
    <property type="evidence" value="ECO:0007669"/>
    <property type="project" value="UniProtKB-KW"/>
</dbReference>
<keyword evidence="3" id="KW-0238">DNA-binding</keyword>
<keyword evidence="2" id="KW-0680">Restriction system</keyword>
<name>A0A4V2NI84_9MOLU</name>
<evidence type="ECO:0000256" key="1">
    <source>
        <dbReference type="ARBA" id="ARBA00010923"/>
    </source>
</evidence>
<dbReference type="Gene3D" id="3.90.220.20">
    <property type="entry name" value="DNA methylase specificity domains"/>
    <property type="match status" value="1"/>
</dbReference>
<dbReference type="PANTHER" id="PTHR43140:SF1">
    <property type="entry name" value="TYPE I RESTRICTION ENZYME ECOKI SPECIFICITY SUBUNIT"/>
    <property type="match status" value="1"/>
</dbReference>
<dbReference type="SUPFAM" id="SSF116734">
    <property type="entry name" value="DNA methylase specificity domain"/>
    <property type="match status" value="2"/>
</dbReference>
<evidence type="ECO:0000256" key="3">
    <source>
        <dbReference type="ARBA" id="ARBA00023125"/>
    </source>
</evidence>